<dbReference type="RefSeq" id="WP_284361504.1">
    <property type="nucleotide sequence ID" value="NZ_BSNI01000001.1"/>
</dbReference>
<evidence type="ECO:0000256" key="1">
    <source>
        <dbReference type="ARBA" id="ARBA00004141"/>
    </source>
</evidence>
<organism evidence="6 7">
    <name type="scientific">Maritalea porphyrae</name>
    <dbReference type="NCBI Taxonomy" id="880732"/>
    <lineage>
        <taxon>Bacteria</taxon>
        <taxon>Pseudomonadati</taxon>
        <taxon>Pseudomonadota</taxon>
        <taxon>Alphaproteobacteria</taxon>
        <taxon>Hyphomicrobiales</taxon>
        <taxon>Devosiaceae</taxon>
        <taxon>Maritalea</taxon>
    </lineage>
</organism>
<dbReference type="PANTHER" id="PTHR43483">
    <property type="entry name" value="MEMBRANE TRANSPORTER PROTEIN HI_0806-RELATED"/>
    <property type="match status" value="1"/>
</dbReference>
<evidence type="ECO:0000313" key="7">
    <source>
        <dbReference type="Proteomes" id="UP001161405"/>
    </source>
</evidence>
<feature type="transmembrane region" description="Helical" evidence="5">
    <location>
        <begin position="152"/>
        <end position="171"/>
    </location>
</feature>
<comment type="similarity">
    <text evidence="5">Belongs to the 4-toluene sulfonate uptake permease (TSUP) (TC 2.A.102) family.</text>
</comment>
<evidence type="ECO:0000313" key="6">
    <source>
        <dbReference type="EMBL" id="GLQ16124.1"/>
    </source>
</evidence>
<feature type="transmembrane region" description="Helical" evidence="5">
    <location>
        <begin position="112"/>
        <end position="131"/>
    </location>
</feature>
<feature type="transmembrane region" description="Helical" evidence="5">
    <location>
        <begin position="223"/>
        <end position="244"/>
    </location>
</feature>
<sequence>MNQLMELAPMALWLVGAGVAGGLMAGLLGVGGGIIMVPVMATIFQLMGMPNELIMHVAVATSLAVIVPTGLSSARSHAKRGAVSKDLLLLWAPAMVVASFIGGISAGFYSAFVLRIIFGVMAFFIAVNSVVPLQKKLMSGLSASPITHRMSAAFIGYVSSLMGIGGGSLSVPTMTALGTPVHTAVGTSSALGVFIALPAAIGFVISGWNVADLPQFSLGYLSLPAMASLAIGAILFAPVGAFIAHKLSATLLKRVLAVYLLIVGTRMIIQALFG</sequence>
<feature type="transmembrane region" description="Helical" evidence="5">
    <location>
        <begin position="53"/>
        <end position="74"/>
    </location>
</feature>
<keyword evidence="3 5" id="KW-1133">Transmembrane helix</keyword>
<name>A0ABQ5UNZ3_9HYPH</name>
<dbReference type="Pfam" id="PF01925">
    <property type="entry name" value="TauE"/>
    <property type="match status" value="1"/>
</dbReference>
<feature type="transmembrane region" description="Helical" evidence="5">
    <location>
        <begin position="12"/>
        <end position="41"/>
    </location>
</feature>
<comment type="subcellular location">
    <subcellularLocation>
        <location evidence="5">Cell membrane</location>
        <topology evidence="5">Multi-pass membrane protein</topology>
    </subcellularLocation>
    <subcellularLocation>
        <location evidence="1">Membrane</location>
        <topology evidence="1">Multi-pass membrane protein</topology>
    </subcellularLocation>
</comment>
<accession>A0ABQ5UNZ3</accession>
<proteinExistence type="inferred from homology"/>
<protein>
    <recommendedName>
        <fullName evidence="5">Probable membrane transporter protein</fullName>
    </recommendedName>
</protein>
<dbReference type="PANTHER" id="PTHR43483:SF3">
    <property type="entry name" value="MEMBRANE TRANSPORTER PROTEIN HI_0806-RELATED"/>
    <property type="match status" value="1"/>
</dbReference>
<keyword evidence="5" id="KW-1003">Cell membrane</keyword>
<feature type="transmembrane region" description="Helical" evidence="5">
    <location>
        <begin position="256"/>
        <end position="273"/>
    </location>
</feature>
<comment type="caution">
    <text evidence="6">The sequence shown here is derived from an EMBL/GenBank/DDBJ whole genome shotgun (WGS) entry which is preliminary data.</text>
</comment>
<dbReference type="EMBL" id="BSNI01000001">
    <property type="protein sequence ID" value="GLQ16124.1"/>
    <property type="molecule type" value="Genomic_DNA"/>
</dbReference>
<evidence type="ECO:0000256" key="3">
    <source>
        <dbReference type="ARBA" id="ARBA00022989"/>
    </source>
</evidence>
<dbReference type="InterPro" id="IPR002781">
    <property type="entry name" value="TM_pro_TauE-like"/>
</dbReference>
<evidence type="ECO:0000256" key="4">
    <source>
        <dbReference type="ARBA" id="ARBA00023136"/>
    </source>
</evidence>
<gene>
    <name evidence="6" type="ORF">GCM10007879_03730</name>
</gene>
<feature type="transmembrane region" description="Helical" evidence="5">
    <location>
        <begin position="191"/>
        <end position="211"/>
    </location>
</feature>
<evidence type="ECO:0000256" key="2">
    <source>
        <dbReference type="ARBA" id="ARBA00022692"/>
    </source>
</evidence>
<keyword evidence="2 5" id="KW-0812">Transmembrane</keyword>
<dbReference type="Proteomes" id="UP001161405">
    <property type="component" value="Unassembled WGS sequence"/>
</dbReference>
<reference evidence="6" key="1">
    <citation type="journal article" date="2014" name="Int. J. Syst. Evol. Microbiol.">
        <title>Complete genome of a new Firmicutes species belonging to the dominant human colonic microbiota ('Ruminococcus bicirculans') reveals two chromosomes and a selective capacity to utilize plant glucans.</title>
        <authorList>
            <consortium name="NISC Comparative Sequencing Program"/>
            <person name="Wegmann U."/>
            <person name="Louis P."/>
            <person name="Goesmann A."/>
            <person name="Henrissat B."/>
            <person name="Duncan S.H."/>
            <person name="Flint H.J."/>
        </authorList>
    </citation>
    <scope>NUCLEOTIDE SEQUENCE</scope>
    <source>
        <strain evidence="6">NBRC 107169</strain>
    </source>
</reference>
<keyword evidence="4 5" id="KW-0472">Membrane</keyword>
<keyword evidence="7" id="KW-1185">Reference proteome</keyword>
<evidence type="ECO:0000256" key="5">
    <source>
        <dbReference type="RuleBase" id="RU363041"/>
    </source>
</evidence>
<feature type="transmembrane region" description="Helical" evidence="5">
    <location>
        <begin position="86"/>
        <end position="106"/>
    </location>
</feature>
<reference evidence="6" key="2">
    <citation type="submission" date="2023-01" db="EMBL/GenBank/DDBJ databases">
        <title>Draft genome sequence of Maritalea porphyrae strain NBRC 107169.</title>
        <authorList>
            <person name="Sun Q."/>
            <person name="Mori K."/>
        </authorList>
    </citation>
    <scope>NUCLEOTIDE SEQUENCE</scope>
    <source>
        <strain evidence="6">NBRC 107169</strain>
    </source>
</reference>